<evidence type="ECO:0000313" key="3">
    <source>
        <dbReference type="EMBL" id="CAG9106840.1"/>
    </source>
</evidence>
<keyword evidence="1" id="KW-0732">Signal</keyword>
<protein>
    <submittedName>
        <fullName evidence="2">(pine wood nematode) hypothetical protein</fullName>
    </submittedName>
</protein>
<feature type="chain" id="PRO_5035399619" evidence="1">
    <location>
        <begin position="17"/>
        <end position="217"/>
    </location>
</feature>
<dbReference type="Proteomes" id="UP000095284">
    <property type="component" value="Unplaced"/>
</dbReference>
<evidence type="ECO:0000313" key="4">
    <source>
        <dbReference type="Proteomes" id="UP000095284"/>
    </source>
</evidence>
<evidence type="ECO:0000256" key="1">
    <source>
        <dbReference type="SAM" id="SignalP"/>
    </source>
</evidence>
<reference evidence="6" key="1">
    <citation type="submission" date="2016-11" db="UniProtKB">
        <authorList>
            <consortium name="WormBaseParasite"/>
        </authorList>
    </citation>
    <scope>IDENTIFICATION</scope>
</reference>
<dbReference type="EMBL" id="CAJFCV020000003">
    <property type="protein sequence ID" value="CAG9106840.1"/>
    <property type="molecule type" value="Genomic_DNA"/>
</dbReference>
<dbReference type="Proteomes" id="UP000582659">
    <property type="component" value="Unassembled WGS sequence"/>
</dbReference>
<reference evidence="3" key="2">
    <citation type="submission" date="2020-08" db="EMBL/GenBank/DDBJ databases">
        <authorList>
            <person name="Kikuchi T."/>
        </authorList>
    </citation>
    <scope>NUCLEOTIDE SEQUENCE</scope>
    <source>
        <strain evidence="2">Ka4C1</strain>
    </source>
</reference>
<organism evidence="4 6">
    <name type="scientific">Bursaphelenchus xylophilus</name>
    <name type="common">Pinewood nematode worm</name>
    <name type="synonym">Aphelenchoides xylophilus</name>
    <dbReference type="NCBI Taxonomy" id="6326"/>
    <lineage>
        <taxon>Eukaryota</taxon>
        <taxon>Metazoa</taxon>
        <taxon>Ecdysozoa</taxon>
        <taxon>Nematoda</taxon>
        <taxon>Chromadorea</taxon>
        <taxon>Rhabditida</taxon>
        <taxon>Tylenchina</taxon>
        <taxon>Tylenchomorpha</taxon>
        <taxon>Aphelenchoidea</taxon>
        <taxon>Aphelenchoididae</taxon>
        <taxon>Bursaphelenchus</taxon>
    </lineage>
</organism>
<proteinExistence type="predicted"/>
<name>A0A1I7RZ54_BURXY</name>
<gene>
    <name evidence="2" type="ORF">BXYJ_LOCUS6256</name>
</gene>
<dbReference type="WBParaSite" id="BXY_0602200.1">
    <property type="protein sequence ID" value="BXY_0602200.1"/>
    <property type="gene ID" value="BXY_0602200"/>
</dbReference>
<dbReference type="EMBL" id="CAJFDI010000003">
    <property type="protein sequence ID" value="CAD5220593.1"/>
    <property type="molecule type" value="Genomic_DNA"/>
</dbReference>
<accession>A0A1I7RZ54</accession>
<evidence type="ECO:0000313" key="2">
    <source>
        <dbReference type="EMBL" id="CAD5220593.1"/>
    </source>
</evidence>
<dbReference type="AlphaFoldDB" id="A0A1I7RZ54"/>
<evidence type="ECO:0000313" key="5">
    <source>
        <dbReference type="Proteomes" id="UP000659654"/>
    </source>
</evidence>
<keyword evidence="5" id="KW-1185">Reference proteome</keyword>
<dbReference type="Proteomes" id="UP000659654">
    <property type="component" value="Unassembled WGS sequence"/>
</dbReference>
<feature type="signal peptide" evidence="1">
    <location>
        <begin position="1"/>
        <end position="16"/>
    </location>
</feature>
<sequence>MKSSWIFYILFHVVVSWKVRLKPIKCYSDLVVGEPMEIFEQRVVGSRYEFIPIDGTLKKIANTGEYQVEVPGNIPILLEFRFYSTCPLRSSEDRPCRVRYKSIGRPRHGADVTELGSSNVVQIDTFEIKNEPCPDLTEQFSTTLIPTTIIRTTTTKTTAVNERNVTQPEYVEDASRFDLRPEIFEIVDHGQYDHFDDGNTVYPNVFCILLVVLMIKQ</sequence>
<evidence type="ECO:0000313" key="6">
    <source>
        <dbReference type="WBParaSite" id="BXY_0602200.1"/>
    </source>
</evidence>